<evidence type="ECO:0000313" key="1">
    <source>
        <dbReference type="EMBL" id="BAT25377.1"/>
    </source>
</evidence>
<sequence length="62" mass="6695">MKHHDRSIDRTEALARPQANSYLGLEAVISLPDQPGEGPGILIFGANNLVSHVKHSPHDKSA</sequence>
<dbReference type="AlphaFoldDB" id="A0A0N7KWY0"/>
<name>A0A0N7KWY0_9HYPH</name>
<proteinExistence type="predicted"/>
<keyword evidence="1" id="KW-0378">Hydrolase</keyword>
<accession>A0A0N7KWY0</accession>
<protein>
    <submittedName>
        <fullName evidence="1">Dienelactone hydrolase-like enzyme</fullName>
    </submittedName>
</protein>
<dbReference type="GO" id="GO:0016787">
    <property type="term" value="F:hydrolase activity"/>
    <property type="evidence" value="ECO:0007669"/>
    <property type="project" value="UniProtKB-KW"/>
</dbReference>
<organism evidence="1">
    <name type="scientific">Aureimonas altamirensis</name>
    <dbReference type="NCBI Taxonomy" id="370622"/>
    <lineage>
        <taxon>Bacteria</taxon>
        <taxon>Pseudomonadati</taxon>
        <taxon>Pseudomonadota</taxon>
        <taxon>Alphaproteobacteria</taxon>
        <taxon>Hyphomicrobiales</taxon>
        <taxon>Aurantimonadaceae</taxon>
        <taxon>Aureimonas</taxon>
    </lineage>
</organism>
<dbReference type="EMBL" id="LC066369">
    <property type="protein sequence ID" value="BAT25377.1"/>
    <property type="molecule type" value="Genomic_DNA"/>
</dbReference>
<reference evidence="1" key="1">
    <citation type="journal article" date="2015" name="Proc. Natl. Acad. Sci. U.S.A.">
        <title>Bacterial clade with the ribosomal RNA operon on a small plasmid rather than the chromosome.</title>
        <authorList>
            <person name="Anda M."/>
            <person name="Ohtsubo Y."/>
            <person name="Okubo T."/>
            <person name="Sugawara M."/>
            <person name="Nagata Y."/>
            <person name="Tsuda M."/>
            <person name="Minamisawa K."/>
            <person name="Mitsui H."/>
        </authorList>
    </citation>
    <scope>NUCLEOTIDE SEQUENCE</scope>
    <source>
        <strain evidence="1">DSM 21988</strain>
    </source>
</reference>